<protein>
    <submittedName>
        <fullName evidence="1">Uncharacterized protein</fullName>
    </submittedName>
</protein>
<dbReference type="Proteomes" id="UP000254968">
    <property type="component" value="Unassembled WGS sequence"/>
</dbReference>
<keyword evidence="2" id="KW-1185">Reference proteome</keyword>
<reference evidence="1 2" key="1">
    <citation type="submission" date="2018-06" db="EMBL/GenBank/DDBJ databases">
        <authorList>
            <consortium name="Pathogen Informatics"/>
            <person name="Doyle S."/>
        </authorList>
    </citation>
    <scope>NUCLEOTIDE SEQUENCE [LARGE SCALE GENOMIC DNA]</scope>
    <source>
        <strain evidence="1 2">NCTC13315</strain>
    </source>
</reference>
<accession>A0A378IBH9</accession>
<dbReference type="RefSeq" id="WP_115303328.1">
    <property type="nucleotide sequence ID" value="NZ_CAAAHO010000002.1"/>
</dbReference>
<sequence>MPKLNTLTNYYEPFVFIKRSQPNEKNLIINCLNQAYYRAIRNILIIPPASYLKSTLFKLCIDTILHGAVNLTEINLPWLEQQIQEDPILSTLDQNNPEAKKIELIKKVTELHQKNLGLLTHPTISQKIITAITRTLELENRLNSYWQKRQSVIKDGEIKEYHHDYFTFFQKSFCDKKRAITAFKKALEGEPTNLLPHLSTLCDSDLGEVIRDFVKSGLAEEILDTPLKHRTAHAFIKQLHKQVNVNLTAPSSNYMYLSIK</sequence>
<gene>
    <name evidence="1" type="ORF">NCTC13315_02206</name>
</gene>
<dbReference type="EMBL" id="UGNV01000001">
    <property type="protein sequence ID" value="STX29654.1"/>
    <property type="molecule type" value="Genomic_DNA"/>
</dbReference>
<proteinExistence type="predicted"/>
<name>A0A378IBH9_9GAMM</name>
<dbReference type="AlphaFoldDB" id="A0A378IBH9"/>
<dbReference type="OrthoDB" id="5653108at2"/>
<organism evidence="1 2">
    <name type="scientific">Legionella beliardensis</name>
    <dbReference type="NCBI Taxonomy" id="91822"/>
    <lineage>
        <taxon>Bacteria</taxon>
        <taxon>Pseudomonadati</taxon>
        <taxon>Pseudomonadota</taxon>
        <taxon>Gammaproteobacteria</taxon>
        <taxon>Legionellales</taxon>
        <taxon>Legionellaceae</taxon>
        <taxon>Legionella</taxon>
    </lineage>
</organism>
<evidence type="ECO:0000313" key="1">
    <source>
        <dbReference type="EMBL" id="STX29654.1"/>
    </source>
</evidence>
<evidence type="ECO:0000313" key="2">
    <source>
        <dbReference type="Proteomes" id="UP000254968"/>
    </source>
</evidence>